<keyword evidence="6" id="KW-1185">Reference proteome</keyword>
<evidence type="ECO:0000256" key="4">
    <source>
        <dbReference type="ARBA" id="ARBA00022691"/>
    </source>
</evidence>
<dbReference type="Pfam" id="PF05724">
    <property type="entry name" value="TPMT"/>
    <property type="match status" value="1"/>
</dbReference>
<dbReference type="AlphaFoldDB" id="A0A0C3S870"/>
<reference evidence="5 6" key="1">
    <citation type="journal article" date="2014" name="PLoS Genet.">
        <title>Analysis of the Phlebiopsis gigantea genome, transcriptome and secretome provides insight into its pioneer colonization strategies of wood.</title>
        <authorList>
            <person name="Hori C."/>
            <person name="Ishida T."/>
            <person name="Igarashi K."/>
            <person name="Samejima M."/>
            <person name="Suzuki H."/>
            <person name="Master E."/>
            <person name="Ferreira P."/>
            <person name="Ruiz-Duenas F.J."/>
            <person name="Held B."/>
            <person name="Canessa P."/>
            <person name="Larrondo L.F."/>
            <person name="Schmoll M."/>
            <person name="Druzhinina I.S."/>
            <person name="Kubicek C.P."/>
            <person name="Gaskell J.A."/>
            <person name="Kersten P."/>
            <person name="St John F."/>
            <person name="Glasner J."/>
            <person name="Sabat G."/>
            <person name="Splinter BonDurant S."/>
            <person name="Syed K."/>
            <person name="Yadav J."/>
            <person name="Mgbeahuruike A.C."/>
            <person name="Kovalchuk A."/>
            <person name="Asiegbu F.O."/>
            <person name="Lackner G."/>
            <person name="Hoffmeister D."/>
            <person name="Rencoret J."/>
            <person name="Gutierrez A."/>
            <person name="Sun H."/>
            <person name="Lindquist E."/>
            <person name="Barry K."/>
            <person name="Riley R."/>
            <person name="Grigoriev I.V."/>
            <person name="Henrissat B."/>
            <person name="Kues U."/>
            <person name="Berka R.M."/>
            <person name="Martinez A.T."/>
            <person name="Covert S.F."/>
            <person name="Blanchette R.A."/>
            <person name="Cullen D."/>
        </authorList>
    </citation>
    <scope>NUCLEOTIDE SEQUENCE [LARGE SCALE GENOMIC DNA]</scope>
    <source>
        <strain evidence="5 6">11061_1 CR5-6</strain>
    </source>
</reference>
<keyword evidence="4" id="KW-0949">S-adenosyl-L-methionine</keyword>
<accession>A0A0C3S870</accession>
<sequence length="225" mass="25066">MSLDTTPHNAAQELVRNLVANDPIQGWDQAWKVGATPWDAGDVQPPLRDLLHCGVLHLPPAGRALIPGCGKGYDAILIATATGLETTAVDISETALKQANDLLNASQLPSSVVVQFENKDFFSLGQSEKEKFDLVFDHTFFVAISPERRKEWGQVMSRLVKPGGYLITLIFPIDPPQDYGPPWFVRPEHYLEALGEGWEKIVDKVPEISLPTHKDREHLVVWKKL</sequence>
<dbReference type="InterPro" id="IPR008854">
    <property type="entry name" value="TPMT"/>
</dbReference>
<evidence type="ECO:0000256" key="1">
    <source>
        <dbReference type="ARBA" id="ARBA00022553"/>
    </source>
</evidence>
<dbReference type="SUPFAM" id="SSF53335">
    <property type="entry name" value="S-adenosyl-L-methionine-dependent methyltransferases"/>
    <property type="match status" value="1"/>
</dbReference>
<keyword evidence="1" id="KW-0597">Phosphoprotein</keyword>
<evidence type="ECO:0000313" key="5">
    <source>
        <dbReference type="EMBL" id="KIP12836.1"/>
    </source>
</evidence>
<evidence type="ECO:0000256" key="3">
    <source>
        <dbReference type="ARBA" id="ARBA00022679"/>
    </source>
</evidence>
<organism evidence="5 6">
    <name type="scientific">Phlebiopsis gigantea (strain 11061_1 CR5-6)</name>
    <name type="common">White-rot fungus</name>
    <name type="synonym">Peniophora gigantea</name>
    <dbReference type="NCBI Taxonomy" id="745531"/>
    <lineage>
        <taxon>Eukaryota</taxon>
        <taxon>Fungi</taxon>
        <taxon>Dikarya</taxon>
        <taxon>Basidiomycota</taxon>
        <taxon>Agaricomycotina</taxon>
        <taxon>Agaricomycetes</taxon>
        <taxon>Polyporales</taxon>
        <taxon>Phanerochaetaceae</taxon>
        <taxon>Phlebiopsis</taxon>
    </lineage>
</organism>
<dbReference type="InterPro" id="IPR029063">
    <property type="entry name" value="SAM-dependent_MTases_sf"/>
</dbReference>
<keyword evidence="3" id="KW-0808">Transferase</keyword>
<dbReference type="GO" id="GO:0008757">
    <property type="term" value="F:S-adenosylmethionine-dependent methyltransferase activity"/>
    <property type="evidence" value="ECO:0007669"/>
    <property type="project" value="InterPro"/>
</dbReference>
<dbReference type="CDD" id="cd02440">
    <property type="entry name" value="AdoMet_MTases"/>
    <property type="match status" value="1"/>
</dbReference>
<proteinExistence type="predicted"/>
<dbReference type="PANTHER" id="PTHR32183">
    <property type="match status" value="1"/>
</dbReference>
<dbReference type="HOGENOM" id="CLU_056435_1_1_1"/>
<evidence type="ECO:0000313" key="6">
    <source>
        <dbReference type="Proteomes" id="UP000053257"/>
    </source>
</evidence>
<keyword evidence="2" id="KW-0489">Methyltransferase</keyword>
<name>A0A0C3S870_PHLG1</name>
<evidence type="ECO:0000256" key="2">
    <source>
        <dbReference type="ARBA" id="ARBA00022603"/>
    </source>
</evidence>
<gene>
    <name evidence="5" type="ORF">PHLGIDRAFT_61257</name>
</gene>
<protein>
    <recommendedName>
        <fullName evidence="7">Methyltransferase domain-containing protein</fullName>
    </recommendedName>
</protein>
<dbReference type="PANTHER" id="PTHR32183:SF11">
    <property type="entry name" value="THIOL METHYLTRANSFERASE 2-RELATED"/>
    <property type="match status" value="1"/>
</dbReference>
<dbReference type="Gene3D" id="3.40.50.150">
    <property type="entry name" value="Vaccinia Virus protein VP39"/>
    <property type="match status" value="1"/>
</dbReference>
<dbReference type="EMBL" id="KN840438">
    <property type="protein sequence ID" value="KIP12836.1"/>
    <property type="molecule type" value="Genomic_DNA"/>
</dbReference>
<dbReference type="Proteomes" id="UP000053257">
    <property type="component" value="Unassembled WGS sequence"/>
</dbReference>
<dbReference type="OrthoDB" id="276151at2759"/>
<dbReference type="STRING" id="745531.A0A0C3S870"/>
<evidence type="ECO:0008006" key="7">
    <source>
        <dbReference type="Google" id="ProtNLM"/>
    </source>
</evidence>
<dbReference type="GO" id="GO:0032259">
    <property type="term" value="P:methylation"/>
    <property type="evidence" value="ECO:0007669"/>
    <property type="project" value="UniProtKB-KW"/>
</dbReference>
<dbReference type="PROSITE" id="PS51585">
    <property type="entry name" value="SAM_MT_TPMT"/>
    <property type="match status" value="1"/>
</dbReference>